<accession>A0A9N9LYU0</accession>
<dbReference type="SUPFAM" id="SSF74788">
    <property type="entry name" value="Cullin repeat-like"/>
    <property type="match status" value="1"/>
</dbReference>
<dbReference type="InterPro" id="IPR016158">
    <property type="entry name" value="Cullin_homology"/>
</dbReference>
<evidence type="ECO:0000313" key="8">
    <source>
        <dbReference type="Proteomes" id="UP000701801"/>
    </source>
</evidence>
<dbReference type="FunFam" id="1.20.1310.10:FF:000001">
    <property type="entry name" value="Cullin 3"/>
    <property type="match status" value="1"/>
</dbReference>
<evidence type="ECO:0000259" key="6">
    <source>
        <dbReference type="PROSITE" id="PS50069"/>
    </source>
</evidence>
<keyword evidence="3" id="KW-0832">Ubl conjugation</keyword>
<dbReference type="AlphaFoldDB" id="A0A9N9LYU0"/>
<dbReference type="InterPro" id="IPR036390">
    <property type="entry name" value="WH_DNA-bd_sf"/>
</dbReference>
<dbReference type="SMART" id="SM00884">
    <property type="entry name" value="Cullin_Nedd8"/>
    <property type="match status" value="1"/>
</dbReference>
<dbReference type="GO" id="GO:0031625">
    <property type="term" value="F:ubiquitin protein ligase binding"/>
    <property type="evidence" value="ECO:0007669"/>
    <property type="project" value="InterPro"/>
</dbReference>
<dbReference type="OrthoDB" id="27073at2759"/>
<evidence type="ECO:0000256" key="2">
    <source>
        <dbReference type="ARBA" id="ARBA00022499"/>
    </source>
</evidence>
<dbReference type="InterPro" id="IPR019559">
    <property type="entry name" value="Cullin_neddylation_domain"/>
</dbReference>
<comment type="similarity">
    <text evidence="1 4 5">Belongs to the cullin family.</text>
</comment>
<dbReference type="Proteomes" id="UP000701801">
    <property type="component" value="Unassembled WGS sequence"/>
</dbReference>
<dbReference type="PANTHER" id="PTHR11932">
    <property type="entry name" value="CULLIN"/>
    <property type="match status" value="1"/>
</dbReference>
<dbReference type="Pfam" id="PF00888">
    <property type="entry name" value="Cullin"/>
    <property type="match status" value="1"/>
</dbReference>
<dbReference type="SUPFAM" id="SSF75632">
    <property type="entry name" value="Cullin homology domain"/>
    <property type="match status" value="1"/>
</dbReference>
<dbReference type="Pfam" id="PF10557">
    <property type="entry name" value="Cullin_Nedd8"/>
    <property type="match status" value="1"/>
</dbReference>
<evidence type="ECO:0000256" key="3">
    <source>
        <dbReference type="ARBA" id="ARBA00022843"/>
    </source>
</evidence>
<dbReference type="InterPro" id="IPR036388">
    <property type="entry name" value="WH-like_DNA-bd_sf"/>
</dbReference>
<feature type="domain" description="Cullin family profile" evidence="6">
    <location>
        <begin position="440"/>
        <end position="691"/>
    </location>
</feature>
<dbReference type="FunFam" id="1.20.1310.10:FF:000036">
    <property type="entry name" value="SCF ubiquitin ligase subunit CulC, putative"/>
    <property type="match status" value="1"/>
</dbReference>
<dbReference type="SMART" id="SM00182">
    <property type="entry name" value="CULLIN"/>
    <property type="match status" value="1"/>
</dbReference>
<organism evidence="7 8">
    <name type="scientific">Hymenoscyphus albidus</name>
    <dbReference type="NCBI Taxonomy" id="595503"/>
    <lineage>
        <taxon>Eukaryota</taxon>
        <taxon>Fungi</taxon>
        <taxon>Dikarya</taxon>
        <taxon>Ascomycota</taxon>
        <taxon>Pezizomycotina</taxon>
        <taxon>Leotiomycetes</taxon>
        <taxon>Helotiales</taxon>
        <taxon>Helotiaceae</taxon>
        <taxon>Hymenoscyphus</taxon>
    </lineage>
</organism>
<dbReference type="FunFam" id="1.20.1310.10:FF:000002">
    <property type="entry name" value="cullin-3 isoform X1"/>
    <property type="match status" value="1"/>
</dbReference>
<dbReference type="GO" id="GO:0006511">
    <property type="term" value="P:ubiquitin-dependent protein catabolic process"/>
    <property type="evidence" value="ECO:0007669"/>
    <property type="project" value="InterPro"/>
</dbReference>
<keyword evidence="2" id="KW-1017">Isopeptide bond</keyword>
<sequence>MATPSSFEASMPTVPHGESGDFEAMWDILRSALREIHEKNASQLSFEQLYRASYKIVLKKQGDRLYDRVKEFEEQWFGAQVMPTIRKLITNNLVNITVGGLSGTTANERRLTGEEFMKGLKASWEDHITVMNMTTDVLMYMDRVYCADNRKASIFTTAMGLFRDHILRSPLSAVDSNLITFDILNSVILDQIAMERQGDVINKHHIRSCVYMLEGLYETDEEKEEDKLYLTSFEPAFLQASRAFYAQECLALLRDSTASDWLRKTKKRLAEEEARCQTTIANSTKAKITKVVEQEMISKHLSEFLVMEGSGLQAMIENDRYGDLASLYEVISRVDPEKKPLCEAVESRVVALGLQVNKVIEETDFSAAGAEDGEAGEGPAKPAKKNSGAAMTAGALKWVEEVLRLKNKFDRMANDCFNSDPLLEQSITNSFRAFINQFPRCSEYVSLFIDDNLKRGIKGKTEAEVDILLDKATTFIQYIQDKDMFERYYKKHLARRLLQNKSESSEVEKQMISRMKMEMGNAFTSKLEGMFKDLAMSDELTAGYQNYIRNLGDLDRKQIDLNISVLTTNNWPTDSMGGGSAEREENRKSCNWPPEITTLQESFKAFYLKERNGRMLTWLGYQGNADVKMEFPKIPGKSGTRSFLMNCPTYSMLILLLFNDLALDETISFEEIQERTNIPTNDLVKSLYTLSVVPKGKVLNKHPNNKEKPKKGDAFSFNPTFTSKAIKFKAPVISGQISNKVEGEDERKQTEKDNDKSRSIMIDATIVRTMKARQTLSHLDLFTQVIQQLASRFKPDIPMMKKQIESLIEREYMERVDGAETATYRYLA</sequence>
<dbReference type="FunFam" id="1.20.1310.10:FF:000061">
    <property type="entry name" value="Related to cullulin 3"/>
    <property type="match status" value="1"/>
</dbReference>
<evidence type="ECO:0000256" key="5">
    <source>
        <dbReference type="RuleBase" id="RU003829"/>
    </source>
</evidence>
<keyword evidence="8" id="KW-1185">Reference proteome</keyword>
<gene>
    <name evidence="7" type="ORF">HYALB_00004344</name>
</gene>
<comment type="caution">
    <text evidence="7">The sequence shown here is derived from an EMBL/GenBank/DDBJ whole genome shotgun (WGS) entry which is preliminary data.</text>
</comment>
<dbReference type="InterPro" id="IPR045093">
    <property type="entry name" value="Cullin"/>
</dbReference>
<evidence type="ECO:0000313" key="7">
    <source>
        <dbReference type="EMBL" id="CAG8983543.1"/>
    </source>
</evidence>
<proteinExistence type="inferred from homology"/>
<dbReference type="SUPFAM" id="SSF46785">
    <property type="entry name" value="Winged helix' DNA-binding domain"/>
    <property type="match status" value="1"/>
</dbReference>
<dbReference type="Pfam" id="PF26557">
    <property type="entry name" value="Cullin_AB"/>
    <property type="match status" value="1"/>
</dbReference>
<reference evidence="7" key="1">
    <citation type="submission" date="2021-07" db="EMBL/GenBank/DDBJ databases">
        <authorList>
            <person name="Durling M."/>
        </authorList>
    </citation>
    <scope>NUCLEOTIDE SEQUENCE</scope>
</reference>
<dbReference type="PROSITE" id="PS50069">
    <property type="entry name" value="CULLIN_2"/>
    <property type="match status" value="1"/>
</dbReference>
<dbReference type="EMBL" id="CAJVRM010000727">
    <property type="protein sequence ID" value="CAG8983543.1"/>
    <property type="molecule type" value="Genomic_DNA"/>
</dbReference>
<dbReference type="InterPro" id="IPR001373">
    <property type="entry name" value="Cullin_N"/>
</dbReference>
<dbReference type="Gene3D" id="1.10.10.10">
    <property type="entry name" value="Winged helix-like DNA-binding domain superfamily/Winged helix DNA-binding domain"/>
    <property type="match status" value="1"/>
</dbReference>
<name>A0A9N9LYU0_9HELO</name>
<evidence type="ECO:0000256" key="4">
    <source>
        <dbReference type="PROSITE-ProRule" id="PRU00330"/>
    </source>
</evidence>
<protein>
    <recommendedName>
        <fullName evidence="6">Cullin family profile domain-containing protein</fullName>
    </recommendedName>
</protein>
<dbReference type="InterPro" id="IPR036317">
    <property type="entry name" value="Cullin_homology_sf"/>
</dbReference>
<dbReference type="Gene3D" id="1.20.1310.10">
    <property type="entry name" value="Cullin Repeats"/>
    <property type="match status" value="4"/>
</dbReference>
<dbReference type="FunFam" id="1.10.10.10:FF:000014">
    <property type="entry name" value="Cullin 1"/>
    <property type="match status" value="1"/>
</dbReference>
<dbReference type="InterPro" id="IPR059120">
    <property type="entry name" value="Cullin-like_AB"/>
</dbReference>
<dbReference type="Gene3D" id="3.30.230.130">
    <property type="entry name" value="Cullin, Chain C, Domain 2"/>
    <property type="match status" value="1"/>
</dbReference>
<dbReference type="InterPro" id="IPR016159">
    <property type="entry name" value="Cullin_repeat-like_dom_sf"/>
</dbReference>
<evidence type="ECO:0000256" key="1">
    <source>
        <dbReference type="ARBA" id="ARBA00006019"/>
    </source>
</evidence>